<dbReference type="KEGG" id="ncv:NCAV_0318"/>
<proteinExistence type="predicted"/>
<dbReference type="Proteomes" id="UP000236248">
    <property type="component" value="Chromosome NCAV"/>
</dbReference>
<keyword evidence="2" id="KW-1185">Reference proteome</keyword>
<sequence>MMVEEGISNVDNDRMIMMNSVLIYDLSLLPSIKELKYTSGYHSKVSAPINILISYLL</sequence>
<evidence type="ECO:0000313" key="2">
    <source>
        <dbReference type="Proteomes" id="UP000236248"/>
    </source>
</evidence>
<dbReference type="AlphaFoldDB" id="A0A2K5APE0"/>
<organism evidence="1 2">
    <name type="scientific">Candidatus Nitrosocaldus cavascurensis</name>
    <dbReference type="NCBI Taxonomy" id="2058097"/>
    <lineage>
        <taxon>Archaea</taxon>
        <taxon>Nitrososphaerota</taxon>
        <taxon>Nitrososphaeria</taxon>
        <taxon>Candidatus Nitrosocaldales</taxon>
        <taxon>Candidatus Nitrosocaldaceae</taxon>
        <taxon>Candidatus Nitrosocaldus</taxon>
    </lineage>
</organism>
<gene>
    <name evidence="1" type="ORF">NCAV_0318</name>
</gene>
<name>A0A2K5APE0_9ARCH</name>
<dbReference type="EMBL" id="LT981265">
    <property type="protein sequence ID" value="SPC33512.1"/>
    <property type="molecule type" value="Genomic_DNA"/>
</dbReference>
<protein>
    <submittedName>
        <fullName evidence="1">Uncharacterized protein</fullName>
    </submittedName>
</protein>
<evidence type="ECO:0000313" key="1">
    <source>
        <dbReference type="EMBL" id="SPC33512.1"/>
    </source>
</evidence>
<reference evidence="2" key="1">
    <citation type="submission" date="2018-01" db="EMBL/GenBank/DDBJ databases">
        <authorList>
            <person name="Kerou L M."/>
        </authorList>
    </citation>
    <scope>NUCLEOTIDE SEQUENCE [LARGE SCALE GENOMIC DNA]</scope>
    <source>
        <strain evidence="2">SCU2</strain>
    </source>
</reference>
<accession>A0A2K5APE0</accession>